<name>A0ABU7PP39_9ACTN</name>
<evidence type="ECO:0000313" key="3">
    <source>
        <dbReference type="Proteomes" id="UP001344658"/>
    </source>
</evidence>
<keyword evidence="3" id="KW-1185">Reference proteome</keyword>
<proteinExistence type="predicted"/>
<accession>A0ABU7PP39</accession>
<dbReference type="EMBL" id="JAZEWV010000053">
    <property type="protein sequence ID" value="MEE4546772.1"/>
    <property type="molecule type" value="Genomic_DNA"/>
</dbReference>
<feature type="compositionally biased region" description="Basic and acidic residues" evidence="1">
    <location>
        <begin position="1"/>
        <end position="15"/>
    </location>
</feature>
<feature type="compositionally biased region" description="Basic and acidic residues" evidence="1">
    <location>
        <begin position="115"/>
        <end position="137"/>
    </location>
</feature>
<organism evidence="2 3">
    <name type="scientific">Actinacidiphila polyblastidii</name>
    <dbReference type="NCBI Taxonomy" id="3110430"/>
    <lineage>
        <taxon>Bacteria</taxon>
        <taxon>Bacillati</taxon>
        <taxon>Actinomycetota</taxon>
        <taxon>Actinomycetes</taxon>
        <taxon>Kitasatosporales</taxon>
        <taxon>Streptomycetaceae</taxon>
        <taxon>Actinacidiphila</taxon>
    </lineage>
</organism>
<feature type="region of interest" description="Disordered" evidence="1">
    <location>
        <begin position="111"/>
        <end position="156"/>
    </location>
</feature>
<sequence length="156" mass="17075">MHDRIAELRGLRAELDNAQNGPRRETRKDAIADIKNEIERRRGELAEDADRLDAESRDLADQGQDGRAGDAAVSARVIRTALEADEAADQDPDDPGARVALAEARGRALAAANELRQRDEQKRLREHLSDAEDDKPARGRSTGKRNAAAPKPPAQT</sequence>
<feature type="region of interest" description="Disordered" evidence="1">
    <location>
        <begin position="83"/>
        <end position="102"/>
    </location>
</feature>
<dbReference type="RefSeq" id="WP_330800547.1">
    <property type="nucleotide sequence ID" value="NZ_JAZEWV010000053.1"/>
</dbReference>
<gene>
    <name evidence="2" type="ORF">V2S66_33010</name>
</gene>
<feature type="region of interest" description="Disordered" evidence="1">
    <location>
        <begin position="1"/>
        <end position="72"/>
    </location>
</feature>
<feature type="compositionally biased region" description="Basic and acidic residues" evidence="1">
    <location>
        <begin position="22"/>
        <end position="60"/>
    </location>
</feature>
<comment type="caution">
    <text evidence="2">The sequence shown here is derived from an EMBL/GenBank/DDBJ whole genome shotgun (WGS) entry which is preliminary data.</text>
</comment>
<feature type="compositionally biased region" description="Acidic residues" evidence="1">
    <location>
        <begin position="83"/>
        <end position="94"/>
    </location>
</feature>
<dbReference type="Proteomes" id="UP001344658">
    <property type="component" value="Unassembled WGS sequence"/>
</dbReference>
<reference evidence="2 3" key="1">
    <citation type="submission" date="2023-12" db="EMBL/GenBank/DDBJ databases">
        <title>Streptomyces sp. V4-01.</title>
        <authorList>
            <person name="Somphong A."/>
            <person name="Phongsopitanun W."/>
        </authorList>
    </citation>
    <scope>NUCLEOTIDE SEQUENCE [LARGE SCALE GENOMIC DNA]</scope>
    <source>
        <strain evidence="2 3">V4-01</strain>
    </source>
</reference>
<evidence type="ECO:0000256" key="1">
    <source>
        <dbReference type="SAM" id="MobiDB-lite"/>
    </source>
</evidence>
<evidence type="ECO:0000313" key="2">
    <source>
        <dbReference type="EMBL" id="MEE4546772.1"/>
    </source>
</evidence>
<protein>
    <submittedName>
        <fullName evidence="2">Uncharacterized protein</fullName>
    </submittedName>
</protein>